<dbReference type="Gene3D" id="1.20.1270.390">
    <property type="match status" value="1"/>
</dbReference>
<feature type="coiled-coil region" evidence="1">
    <location>
        <begin position="57"/>
        <end position="119"/>
    </location>
</feature>
<organism evidence="4 5">
    <name type="scientific">Marinobacter suaedae</name>
    <dbReference type="NCBI Taxonomy" id="3057675"/>
    <lineage>
        <taxon>Bacteria</taxon>
        <taxon>Pseudomonadati</taxon>
        <taxon>Pseudomonadota</taxon>
        <taxon>Gammaproteobacteria</taxon>
        <taxon>Pseudomonadales</taxon>
        <taxon>Marinobacteraceae</taxon>
        <taxon>Marinobacter</taxon>
    </lineage>
</organism>
<evidence type="ECO:0000313" key="5">
    <source>
        <dbReference type="Proteomes" id="UP001168640"/>
    </source>
</evidence>
<dbReference type="Proteomes" id="UP001168640">
    <property type="component" value="Unassembled WGS sequence"/>
</dbReference>
<feature type="signal peptide" evidence="2">
    <location>
        <begin position="1"/>
        <end position="24"/>
    </location>
</feature>
<feature type="domain" description="DUF4398" evidence="3">
    <location>
        <begin position="33"/>
        <end position="108"/>
    </location>
</feature>
<proteinExistence type="predicted"/>
<reference evidence="4" key="1">
    <citation type="submission" date="2023-07" db="EMBL/GenBank/DDBJ databases">
        <title>Marinobacter sp. chi1 genome sequencing and assembly.</title>
        <authorList>
            <person name="Park S."/>
        </authorList>
    </citation>
    <scope>NUCLEOTIDE SEQUENCE</scope>
    <source>
        <strain evidence="4">Chi1</strain>
    </source>
</reference>
<evidence type="ECO:0000259" key="3">
    <source>
        <dbReference type="Pfam" id="PF14346"/>
    </source>
</evidence>
<comment type="caution">
    <text evidence="4">The sequence shown here is derived from an EMBL/GenBank/DDBJ whole genome shotgun (WGS) entry which is preliminary data.</text>
</comment>
<dbReference type="PROSITE" id="PS51257">
    <property type="entry name" value="PROKAR_LIPOPROTEIN"/>
    <property type="match status" value="1"/>
</dbReference>
<feature type="chain" id="PRO_5046313430" evidence="2">
    <location>
        <begin position="25"/>
        <end position="125"/>
    </location>
</feature>
<dbReference type="EMBL" id="JAUMIS010000002">
    <property type="protein sequence ID" value="MDO3721922.1"/>
    <property type="molecule type" value="Genomic_DNA"/>
</dbReference>
<evidence type="ECO:0000313" key="4">
    <source>
        <dbReference type="EMBL" id="MDO3721922.1"/>
    </source>
</evidence>
<name>A0ABT8W0Z5_9GAMM</name>
<sequence>MKQHYRSGRILFVVSLSATLLACAGPGPKPDSELKIAESSVQQAEAADARQYDPVLLNQAQNKVADARNLIEREEYEQARLLLEEATVDAQLAAARSEAEKAQSAMDEINKNIESLQNQLETESQ</sequence>
<keyword evidence="1" id="KW-0175">Coiled coil</keyword>
<dbReference type="RefSeq" id="WP_223795462.1">
    <property type="nucleotide sequence ID" value="NZ_JAUMIS010000002.1"/>
</dbReference>
<gene>
    <name evidence="4" type="ORF">QVZ43_09310</name>
</gene>
<dbReference type="Pfam" id="PF14346">
    <property type="entry name" value="DUF4398"/>
    <property type="match status" value="1"/>
</dbReference>
<protein>
    <submittedName>
        <fullName evidence="4">DUF4398 domain-containing protein</fullName>
    </submittedName>
</protein>
<accession>A0ABT8W0Z5</accession>
<evidence type="ECO:0000256" key="1">
    <source>
        <dbReference type="SAM" id="Coils"/>
    </source>
</evidence>
<keyword evidence="5" id="KW-1185">Reference proteome</keyword>
<evidence type="ECO:0000256" key="2">
    <source>
        <dbReference type="SAM" id="SignalP"/>
    </source>
</evidence>
<dbReference type="InterPro" id="IPR025511">
    <property type="entry name" value="DUF4398"/>
</dbReference>
<keyword evidence="2" id="KW-0732">Signal</keyword>